<dbReference type="GO" id="GO:0008448">
    <property type="term" value="F:N-acetylglucosamine-6-phosphate deacetylase activity"/>
    <property type="evidence" value="ECO:0007669"/>
    <property type="project" value="UniProtKB-EC"/>
</dbReference>
<evidence type="ECO:0000256" key="7">
    <source>
        <dbReference type="ARBA" id="ARBA00047647"/>
    </source>
</evidence>
<feature type="domain" description="Amidohydrolase-related" evidence="13">
    <location>
        <begin position="43"/>
        <end position="369"/>
    </location>
</feature>
<protein>
    <recommendedName>
        <fullName evidence="3">N-acetylglucosamine-6-phosphate deacetylase</fullName>
        <ecNumber evidence="2">3.5.1.25</ecNumber>
    </recommendedName>
</protein>
<keyword evidence="5 9" id="KW-0378">Hydrolase</keyword>
<keyword evidence="15" id="KW-1185">Reference proteome</keyword>
<proteinExistence type="inferred from homology"/>
<evidence type="ECO:0000256" key="11">
    <source>
        <dbReference type="PIRSR" id="PIRSR038994-2"/>
    </source>
</evidence>
<dbReference type="PANTHER" id="PTHR11113">
    <property type="entry name" value="N-ACETYLGLUCOSAMINE-6-PHOSPHATE DEACETYLASE"/>
    <property type="match status" value="1"/>
</dbReference>
<comment type="pathway">
    <text evidence="8">Amino-sugar metabolism; N-acetylneuraminate degradation; D-fructose 6-phosphate from N-acetylneuraminate: step 4/5.</text>
</comment>
<evidence type="ECO:0000256" key="9">
    <source>
        <dbReference type="PIRNR" id="PIRNR038994"/>
    </source>
</evidence>
<evidence type="ECO:0000256" key="4">
    <source>
        <dbReference type="ARBA" id="ARBA00022723"/>
    </source>
</evidence>
<organism evidence="14 15">
    <name type="scientific">Alicyclobacillus acidoterrestris (strain ATCC 49025 / DSM 3922 / CIP 106132 / NCIMB 13137 / GD3B)</name>
    <dbReference type="NCBI Taxonomy" id="1356854"/>
    <lineage>
        <taxon>Bacteria</taxon>
        <taxon>Bacillati</taxon>
        <taxon>Bacillota</taxon>
        <taxon>Bacilli</taxon>
        <taxon>Bacillales</taxon>
        <taxon>Alicyclobacillaceae</taxon>
        <taxon>Alicyclobacillus</taxon>
    </lineage>
</organism>
<evidence type="ECO:0000256" key="5">
    <source>
        <dbReference type="ARBA" id="ARBA00022801"/>
    </source>
</evidence>
<dbReference type="SUPFAM" id="SSF51556">
    <property type="entry name" value="Metallo-dependent hydrolases"/>
    <property type="match status" value="1"/>
</dbReference>
<evidence type="ECO:0000256" key="12">
    <source>
        <dbReference type="PIRSR" id="PIRSR038994-3"/>
    </source>
</evidence>
<dbReference type="EMBL" id="CP080467">
    <property type="protein sequence ID" value="UNO50936.1"/>
    <property type="molecule type" value="Genomic_DNA"/>
</dbReference>
<evidence type="ECO:0000313" key="15">
    <source>
        <dbReference type="Proteomes" id="UP000829401"/>
    </source>
</evidence>
<evidence type="ECO:0000256" key="10">
    <source>
        <dbReference type="PIRSR" id="PIRSR038994-1"/>
    </source>
</evidence>
<dbReference type="InterPro" id="IPR003764">
    <property type="entry name" value="GlcNAc_6-P_deAcase"/>
</dbReference>
<evidence type="ECO:0000259" key="13">
    <source>
        <dbReference type="Pfam" id="PF01979"/>
    </source>
</evidence>
<dbReference type="Gene3D" id="3.20.20.140">
    <property type="entry name" value="Metal-dependent hydrolases"/>
    <property type="match status" value="1"/>
</dbReference>
<dbReference type="InterPro" id="IPR032466">
    <property type="entry name" value="Metal_Hydrolase"/>
</dbReference>
<feature type="binding site" evidence="12">
    <location>
        <position position="119"/>
    </location>
    <ligand>
        <name>Zn(2+)</name>
        <dbReference type="ChEBI" id="CHEBI:29105"/>
    </ligand>
</feature>
<evidence type="ECO:0000256" key="1">
    <source>
        <dbReference type="ARBA" id="ARBA00010716"/>
    </source>
</evidence>
<comment type="catalytic activity">
    <reaction evidence="7">
        <text>N-acetyl-D-glucosamine 6-phosphate + H2O = D-glucosamine 6-phosphate + acetate</text>
        <dbReference type="Rhea" id="RHEA:22936"/>
        <dbReference type="ChEBI" id="CHEBI:15377"/>
        <dbReference type="ChEBI" id="CHEBI:30089"/>
        <dbReference type="ChEBI" id="CHEBI:57513"/>
        <dbReference type="ChEBI" id="CHEBI:58725"/>
        <dbReference type="EC" id="3.5.1.25"/>
    </reaction>
</comment>
<feature type="binding site" evidence="11">
    <location>
        <begin position="298"/>
        <end position="300"/>
    </location>
    <ligand>
        <name>substrate</name>
    </ligand>
</feature>
<keyword evidence="6 9" id="KW-0119">Carbohydrate metabolism</keyword>
<reference evidence="15" key="1">
    <citation type="journal article" date="2022" name="G3 (Bethesda)">
        <title>Unveiling the complete genome sequence of Alicyclobacillus acidoterrestris DSM 3922T, a taint-producing strain.</title>
        <authorList>
            <person name="Leonardo I.C."/>
            <person name="Barreto Crespo M.T."/>
            <person name="Gaspar F.B."/>
        </authorList>
    </citation>
    <scope>NUCLEOTIDE SEQUENCE [LARGE SCALE GENOMIC DNA]</scope>
    <source>
        <strain evidence="15">DSM 3922</strain>
    </source>
</reference>
<feature type="binding site" evidence="11">
    <location>
        <position position="217"/>
    </location>
    <ligand>
        <name>substrate</name>
    </ligand>
</feature>
<dbReference type="PANTHER" id="PTHR11113:SF14">
    <property type="entry name" value="N-ACETYLGLUCOSAMINE-6-PHOSPHATE DEACETYLASE"/>
    <property type="match status" value="1"/>
</dbReference>
<dbReference type="Pfam" id="PF01979">
    <property type="entry name" value="Amidohydro_1"/>
    <property type="match status" value="1"/>
</dbReference>
<dbReference type="AlphaFoldDB" id="A0A9E6ZPQ1"/>
<dbReference type="GO" id="GO:0006046">
    <property type="term" value="P:N-acetylglucosamine catabolic process"/>
    <property type="evidence" value="ECO:0007669"/>
    <property type="project" value="TreeGrafter"/>
</dbReference>
<dbReference type="InterPro" id="IPR011059">
    <property type="entry name" value="Metal-dep_hydrolase_composite"/>
</dbReference>
<dbReference type="NCBIfam" id="TIGR00221">
    <property type="entry name" value="nagA"/>
    <property type="match status" value="1"/>
</dbReference>
<accession>A0A9E6ZPQ1</accession>
<evidence type="ECO:0000256" key="3">
    <source>
        <dbReference type="ARBA" id="ARBA00018029"/>
    </source>
</evidence>
<comment type="cofactor">
    <cofactor evidence="12">
        <name>a divalent metal cation</name>
        <dbReference type="ChEBI" id="CHEBI:60240"/>
    </cofactor>
    <text evidence="12">Binds 1 divalent metal cation per subunit.</text>
</comment>
<sequence>MLRGQVGAKHMDVGIQDGRITTIGEASSSSLVGSTTIDTGGRLLPGYIDVHVHGGGGAEVMLGTEDAYEQICKVHAQHGTTGLLLTTVTAADEQIERALRNYHPGFQPDGAEILGFHLEGPFICVKKAGAQPKEHIQVPSVEKLQRWMKASGGTVRYMTLAPDVPDALAVVAEARRLGIKVAAGHSAATYVQAKEGFAAGIESVTHLYNAMSGLHHRDPGLLGAALTTKDVYAELIADRLHVYDAAMQLAFQAKGLDRMMLITDAVMAACMPEGVHFKVSGQRVLVENGAVRLADGTLAGSTLTLDRAVKNLLDLGILTPDDVHHVTSLNQARFLSLPHGRLEVGAPANLIAVDADWNVTHTIVRGRLVYQR</sequence>
<feature type="active site" description="Proton donor/acceptor" evidence="10">
    <location>
        <position position="264"/>
    </location>
</feature>
<dbReference type="KEGG" id="aaco:K1I37_17495"/>
<name>A0A9E6ZPQ1_ALIAG</name>
<feature type="binding site" evidence="12">
    <location>
        <position position="185"/>
    </location>
    <ligand>
        <name>Zn(2+)</name>
        <dbReference type="ChEBI" id="CHEBI:29105"/>
    </ligand>
</feature>
<dbReference type="FunFam" id="3.20.20.140:FF:000004">
    <property type="entry name" value="N-acetylglucosamine-6-phosphate deacetylase"/>
    <property type="match status" value="1"/>
</dbReference>
<evidence type="ECO:0000256" key="6">
    <source>
        <dbReference type="ARBA" id="ARBA00023277"/>
    </source>
</evidence>
<feature type="binding site" evidence="12">
    <location>
        <position position="206"/>
    </location>
    <ligand>
        <name>Zn(2+)</name>
        <dbReference type="ChEBI" id="CHEBI:29105"/>
    </ligand>
</feature>
<evidence type="ECO:0000313" key="14">
    <source>
        <dbReference type="EMBL" id="UNO50936.1"/>
    </source>
</evidence>
<dbReference type="CDD" id="cd00854">
    <property type="entry name" value="NagA"/>
    <property type="match status" value="1"/>
</dbReference>
<evidence type="ECO:0000256" key="2">
    <source>
        <dbReference type="ARBA" id="ARBA00011899"/>
    </source>
</evidence>
<feature type="binding site" evidence="11">
    <location>
        <begin position="209"/>
        <end position="210"/>
    </location>
    <ligand>
        <name>substrate</name>
    </ligand>
</feature>
<evidence type="ECO:0000256" key="8">
    <source>
        <dbReference type="ARBA" id="ARBA00060590"/>
    </source>
</evidence>
<dbReference type="RefSeq" id="WP_236613891.1">
    <property type="nucleotide sequence ID" value="NZ_AURB01000137.1"/>
</dbReference>
<dbReference type="GO" id="GO:0046872">
    <property type="term" value="F:metal ion binding"/>
    <property type="evidence" value="ECO:0007669"/>
    <property type="project" value="UniProtKB-KW"/>
</dbReference>
<gene>
    <name evidence="14" type="primary">nagA</name>
    <name evidence="14" type="ORF">K1I37_17495</name>
</gene>
<dbReference type="SUPFAM" id="SSF51338">
    <property type="entry name" value="Composite domain of metallo-dependent hydrolases"/>
    <property type="match status" value="1"/>
</dbReference>
<dbReference type="InterPro" id="IPR006680">
    <property type="entry name" value="Amidohydro-rel"/>
</dbReference>
<feature type="binding site" evidence="11">
    <location>
        <position position="130"/>
    </location>
    <ligand>
        <name>substrate</name>
    </ligand>
</feature>
<dbReference type="PIRSF" id="PIRSF038994">
    <property type="entry name" value="NagA"/>
    <property type="match status" value="1"/>
</dbReference>
<keyword evidence="4 12" id="KW-0479">Metal-binding</keyword>
<dbReference type="EC" id="3.5.1.25" evidence="2"/>
<dbReference type="Proteomes" id="UP000829401">
    <property type="component" value="Chromosome"/>
</dbReference>
<comment type="similarity">
    <text evidence="1 9">Belongs to the metallo-dependent hydrolases superfamily. NagA family.</text>
</comment>
<dbReference type="Gene3D" id="2.30.40.10">
    <property type="entry name" value="Urease, subunit C, domain 1"/>
    <property type="match status" value="1"/>
</dbReference>
<feature type="binding site" evidence="11">
    <location>
        <position position="241"/>
    </location>
    <ligand>
        <name>substrate</name>
    </ligand>
</feature>